<keyword evidence="1" id="KW-0812">Transmembrane</keyword>
<comment type="caution">
    <text evidence="2">The sequence shown here is derived from an EMBL/GenBank/DDBJ whole genome shotgun (WGS) entry which is preliminary data.</text>
</comment>
<name>A0A839QDL0_9MICC</name>
<evidence type="ECO:0000256" key="1">
    <source>
        <dbReference type="SAM" id="Phobius"/>
    </source>
</evidence>
<accession>A0A839QDL0</accession>
<dbReference type="RefSeq" id="WP_183509351.1">
    <property type="nucleotide sequence ID" value="NZ_BAABGK010000010.1"/>
</dbReference>
<proteinExistence type="predicted"/>
<evidence type="ECO:0000313" key="3">
    <source>
        <dbReference type="Proteomes" id="UP000523000"/>
    </source>
</evidence>
<sequence length="76" mass="7826">MSEPSTAESPALPEEPVRFPVGTLVFGLVLVLVGALLLVSLLTGFTFNPGMLAICVLVAAGLVLVIGGIAASRRHR</sequence>
<dbReference type="EMBL" id="JACHVS010000001">
    <property type="protein sequence ID" value="MBB2993990.1"/>
    <property type="molecule type" value="Genomic_DNA"/>
</dbReference>
<reference evidence="2 3" key="1">
    <citation type="submission" date="2020-08" db="EMBL/GenBank/DDBJ databases">
        <title>Sequencing the genomes of 1000 actinobacteria strains.</title>
        <authorList>
            <person name="Klenk H.-P."/>
        </authorList>
    </citation>
    <scope>NUCLEOTIDE SEQUENCE [LARGE SCALE GENOMIC DNA]</scope>
    <source>
        <strain evidence="2 3">DSM 22826</strain>
    </source>
</reference>
<evidence type="ECO:0000313" key="2">
    <source>
        <dbReference type="EMBL" id="MBB2993990.1"/>
    </source>
</evidence>
<keyword evidence="1" id="KW-1133">Transmembrane helix</keyword>
<feature type="transmembrane region" description="Helical" evidence="1">
    <location>
        <begin position="51"/>
        <end position="71"/>
    </location>
</feature>
<dbReference type="Proteomes" id="UP000523000">
    <property type="component" value="Unassembled WGS sequence"/>
</dbReference>
<gene>
    <name evidence="2" type="ORF">E9229_000181</name>
</gene>
<dbReference type="AlphaFoldDB" id="A0A839QDL0"/>
<keyword evidence="1" id="KW-0472">Membrane</keyword>
<organism evidence="2 3">
    <name type="scientific">Paeniglutamicibacter cryotolerans</name>
    <dbReference type="NCBI Taxonomy" id="670079"/>
    <lineage>
        <taxon>Bacteria</taxon>
        <taxon>Bacillati</taxon>
        <taxon>Actinomycetota</taxon>
        <taxon>Actinomycetes</taxon>
        <taxon>Micrococcales</taxon>
        <taxon>Micrococcaceae</taxon>
        <taxon>Paeniglutamicibacter</taxon>
    </lineage>
</organism>
<protein>
    <submittedName>
        <fullName evidence="2">Putative phage tail protein</fullName>
    </submittedName>
</protein>
<feature type="transmembrane region" description="Helical" evidence="1">
    <location>
        <begin position="21"/>
        <end position="45"/>
    </location>
</feature>
<keyword evidence="3" id="KW-1185">Reference proteome</keyword>